<dbReference type="EMBL" id="HAEB01006072">
    <property type="protein sequence ID" value="SBQ52599.1"/>
    <property type="molecule type" value="Transcribed_RNA"/>
</dbReference>
<reference evidence="1" key="1">
    <citation type="submission" date="2016-05" db="EMBL/GenBank/DDBJ databases">
        <authorList>
            <person name="Lavstsen T."/>
            <person name="Jespersen J.S."/>
        </authorList>
    </citation>
    <scope>NUCLEOTIDE SEQUENCE</scope>
    <source>
        <tissue evidence="1">Brain</tissue>
    </source>
</reference>
<organism evidence="1">
    <name type="scientific">Nothobranchius korthausae</name>
    <dbReference type="NCBI Taxonomy" id="1143690"/>
    <lineage>
        <taxon>Eukaryota</taxon>
        <taxon>Metazoa</taxon>
        <taxon>Chordata</taxon>
        <taxon>Craniata</taxon>
        <taxon>Vertebrata</taxon>
        <taxon>Euteleostomi</taxon>
        <taxon>Actinopterygii</taxon>
        <taxon>Neopterygii</taxon>
        <taxon>Teleostei</taxon>
        <taxon>Neoteleostei</taxon>
        <taxon>Acanthomorphata</taxon>
        <taxon>Ovalentaria</taxon>
        <taxon>Atherinomorphae</taxon>
        <taxon>Cyprinodontiformes</taxon>
        <taxon>Nothobranchiidae</taxon>
        <taxon>Nothobranchius</taxon>
    </lineage>
</organism>
<gene>
    <name evidence="1" type="primary">Nfu_g_1_015694</name>
</gene>
<feature type="non-terminal residue" evidence="1">
    <location>
        <position position="83"/>
    </location>
</feature>
<dbReference type="AlphaFoldDB" id="A0A1A8F3B4"/>
<evidence type="ECO:0000313" key="1">
    <source>
        <dbReference type="EMBL" id="SBQ52599.1"/>
    </source>
</evidence>
<sequence>ESYYCVVQARKSPCLLLYFVLTFPVDHIVSGCDWAALAVPVQGWGSELREMICLTTDEGFVTQMFTVNIQIFIFVLNDRSFAE</sequence>
<reference evidence="1" key="2">
    <citation type="submission" date="2016-06" db="EMBL/GenBank/DDBJ databases">
        <title>The genome of a short-lived fish provides insights into sex chromosome evolution and the genetic control of aging.</title>
        <authorList>
            <person name="Reichwald K."/>
            <person name="Felder M."/>
            <person name="Petzold A."/>
            <person name="Koch P."/>
            <person name="Groth M."/>
            <person name="Platzer M."/>
        </authorList>
    </citation>
    <scope>NUCLEOTIDE SEQUENCE</scope>
    <source>
        <tissue evidence="1">Brain</tissue>
    </source>
</reference>
<name>A0A1A8F3B4_9TELE</name>
<dbReference type="EMBL" id="HAEC01010813">
    <property type="protein sequence ID" value="SBQ79029.1"/>
    <property type="molecule type" value="Transcribed_RNA"/>
</dbReference>
<accession>A0A1A8F3B4</accession>
<feature type="non-terminal residue" evidence="1">
    <location>
        <position position="1"/>
    </location>
</feature>
<protein>
    <submittedName>
        <fullName evidence="1">Uncharacterized protein</fullName>
    </submittedName>
</protein>
<proteinExistence type="predicted"/>